<keyword evidence="3 5" id="KW-0067">ATP-binding</keyword>
<accession>A0A7W9F2R0</accession>
<feature type="domain" description="ABC transporter" evidence="4">
    <location>
        <begin position="9"/>
        <end position="232"/>
    </location>
</feature>
<organism evidence="5 6">
    <name type="scientific">Sphingomonas prati</name>
    <dbReference type="NCBI Taxonomy" id="1843237"/>
    <lineage>
        <taxon>Bacteria</taxon>
        <taxon>Pseudomonadati</taxon>
        <taxon>Pseudomonadota</taxon>
        <taxon>Alphaproteobacteria</taxon>
        <taxon>Sphingomonadales</taxon>
        <taxon>Sphingomonadaceae</taxon>
        <taxon>Sphingomonas</taxon>
    </lineage>
</organism>
<protein>
    <submittedName>
        <fullName evidence="5">ABC-2 type transport system ATP-binding protein</fullName>
    </submittedName>
</protein>
<dbReference type="Proteomes" id="UP000546701">
    <property type="component" value="Unassembled WGS sequence"/>
</dbReference>
<gene>
    <name evidence="5" type="ORF">FHS99_003294</name>
</gene>
<sequence length="302" mass="31437">MQDDLSAIATLAKVSKRLAGKPVLDGLTLKIRAGEVTALLGPNGAGKTTSVGLLTGRLQPDTGTVRLFGLDPTRPAARSRMGVMLQSAGLPDVMTVFELVTLQSGYYPNPRPVAETLAIAGLSDLAKRRCGALSGGQARRVHYRLAICGRPALLVLDEPTAALDRVSRQALWATVRAAADDGTAILLTTHDLAEADALADRVLVMDRGRIVADDSPAALRARAGGSVVRCRTMLPPALLLALPAVREAGPDGTDQRIITGDAVATVRALCSADPNLADLRIADAALEDAIAALLGPDRRIAA</sequence>
<name>A0A7W9F2R0_9SPHN</name>
<evidence type="ECO:0000313" key="5">
    <source>
        <dbReference type="EMBL" id="MBB5730787.1"/>
    </source>
</evidence>
<keyword evidence="2" id="KW-0547">Nucleotide-binding</keyword>
<dbReference type="RefSeq" id="WP_157177831.1">
    <property type="nucleotide sequence ID" value="NZ_BMJP01000007.1"/>
</dbReference>
<dbReference type="InterPro" id="IPR027417">
    <property type="entry name" value="P-loop_NTPase"/>
</dbReference>
<dbReference type="GO" id="GO:0005524">
    <property type="term" value="F:ATP binding"/>
    <property type="evidence" value="ECO:0007669"/>
    <property type="project" value="UniProtKB-KW"/>
</dbReference>
<evidence type="ECO:0000313" key="6">
    <source>
        <dbReference type="Proteomes" id="UP000546701"/>
    </source>
</evidence>
<evidence type="ECO:0000256" key="2">
    <source>
        <dbReference type="ARBA" id="ARBA00022741"/>
    </source>
</evidence>
<keyword evidence="1" id="KW-0813">Transport</keyword>
<dbReference type="InterPro" id="IPR050763">
    <property type="entry name" value="ABC_transporter_ATP-binding"/>
</dbReference>
<keyword evidence="6" id="KW-1185">Reference proteome</keyword>
<dbReference type="CDD" id="cd03230">
    <property type="entry name" value="ABC_DR_subfamily_A"/>
    <property type="match status" value="1"/>
</dbReference>
<dbReference type="PANTHER" id="PTHR42711">
    <property type="entry name" value="ABC TRANSPORTER ATP-BINDING PROTEIN"/>
    <property type="match status" value="1"/>
</dbReference>
<dbReference type="Gene3D" id="3.40.50.300">
    <property type="entry name" value="P-loop containing nucleotide triphosphate hydrolases"/>
    <property type="match status" value="1"/>
</dbReference>
<evidence type="ECO:0000256" key="3">
    <source>
        <dbReference type="ARBA" id="ARBA00022840"/>
    </source>
</evidence>
<dbReference type="PROSITE" id="PS50893">
    <property type="entry name" value="ABC_TRANSPORTER_2"/>
    <property type="match status" value="1"/>
</dbReference>
<dbReference type="InterPro" id="IPR003439">
    <property type="entry name" value="ABC_transporter-like_ATP-bd"/>
</dbReference>
<dbReference type="PANTHER" id="PTHR42711:SF17">
    <property type="entry name" value="ABC TRANSPORTER ATP-BINDING PROTEIN"/>
    <property type="match status" value="1"/>
</dbReference>
<reference evidence="5 6" key="1">
    <citation type="submission" date="2020-08" db="EMBL/GenBank/DDBJ databases">
        <title>Genomic Encyclopedia of Type Strains, Phase IV (KMG-IV): sequencing the most valuable type-strain genomes for metagenomic binning, comparative biology and taxonomic classification.</title>
        <authorList>
            <person name="Goeker M."/>
        </authorList>
    </citation>
    <scope>NUCLEOTIDE SEQUENCE [LARGE SCALE GENOMIC DNA]</scope>
    <source>
        <strain evidence="5 6">DSM 103336</strain>
    </source>
</reference>
<evidence type="ECO:0000256" key="1">
    <source>
        <dbReference type="ARBA" id="ARBA00022448"/>
    </source>
</evidence>
<dbReference type="SUPFAM" id="SSF52540">
    <property type="entry name" value="P-loop containing nucleoside triphosphate hydrolases"/>
    <property type="match status" value="1"/>
</dbReference>
<dbReference type="SMART" id="SM00382">
    <property type="entry name" value="AAA"/>
    <property type="match status" value="1"/>
</dbReference>
<dbReference type="EMBL" id="JACIJR010000009">
    <property type="protein sequence ID" value="MBB5730787.1"/>
    <property type="molecule type" value="Genomic_DNA"/>
</dbReference>
<dbReference type="Pfam" id="PF00005">
    <property type="entry name" value="ABC_tran"/>
    <property type="match status" value="1"/>
</dbReference>
<dbReference type="GO" id="GO:0016887">
    <property type="term" value="F:ATP hydrolysis activity"/>
    <property type="evidence" value="ECO:0007669"/>
    <property type="project" value="InterPro"/>
</dbReference>
<dbReference type="AlphaFoldDB" id="A0A7W9F2R0"/>
<comment type="caution">
    <text evidence="5">The sequence shown here is derived from an EMBL/GenBank/DDBJ whole genome shotgun (WGS) entry which is preliminary data.</text>
</comment>
<evidence type="ECO:0000259" key="4">
    <source>
        <dbReference type="PROSITE" id="PS50893"/>
    </source>
</evidence>
<dbReference type="OrthoDB" id="9778547at2"/>
<proteinExistence type="predicted"/>
<dbReference type="InterPro" id="IPR003593">
    <property type="entry name" value="AAA+_ATPase"/>
</dbReference>